<feature type="active site" evidence="7">
    <location>
        <position position="27"/>
    </location>
</feature>
<dbReference type="PANTHER" id="PTHR46098:SF1">
    <property type="entry name" value="TRNA (CYTOSINE(38)-C(5))-METHYLTRANSFERASE"/>
    <property type="match status" value="1"/>
</dbReference>
<dbReference type="Pfam" id="PF00145">
    <property type="entry name" value="DNA_methylase"/>
    <property type="match status" value="2"/>
</dbReference>
<evidence type="ECO:0000256" key="4">
    <source>
        <dbReference type="ARBA" id="ARBA00022691"/>
    </source>
</evidence>
<evidence type="ECO:0000256" key="7">
    <source>
        <dbReference type="PROSITE-ProRule" id="PRU01016"/>
    </source>
</evidence>
<comment type="similarity">
    <text evidence="7">Belongs to the class I-like SAM-binding methyltransferase superfamily. C5-methyltransferase family.</text>
</comment>
<keyword evidence="2" id="KW-1090">Inhibition of host innate immune response by virus</keyword>
<dbReference type="GO" id="GO:0008168">
    <property type="term" value="F:methyltransferase activity"/>
    <property type="evidence" value="ECO:0007669"/>
    <property type="project" value="UniProtKB-KW"/>
</dbReference>
<evidence type="ECO:0000256" key="5">
    <source>
        <dbReference type="ARBA" id="ARBA00023280"/>
    </source>
</evidence>
<reference evidence="8" key="1">
    <citation type="journal article" date="2021" name="Proc. Natl. Acad. Sci. U.S.A.">
        <title>A Catalog of Tens of Thousands of Viruses from Human Metagenomes Reveals Hidden Associations with Chronic Diseases.</title>
        <authorList>
            <person name="Tisza M.J."/>
            <person name="Buck C.B."/>
        </authorList>
    </citation>
    <scope>NUCLEOTIDE SEQUENCE</scope>
    <source>
        <strain evidence="8">CtQqU1</strain>
    </source>
</reference>
<dbReference type="Gene3D" id="3.90.120.10">
    <property type="entry name" value="DNA Methylase, subunit A, domain 2"/>
    <property type="match status" value="1"/>
</dbReference>
<dbReference type="InterPro" id="IPR001525">
    <property type="entry name" value="C5_MeTfrase"/>
</dbReference>
<evidence type="ECO:0000256" key="1">
    <source>
        <dbReference type="ARBA" id="ARBA00022603"/>
    </source>
</evidence>
<evidence type="ECO:0000256" key="6">
    <source>
        <dbReference type="ARBA" id="ARBA00033479"/>
    </source>
</evidence>
<dbReference type="InterPro" id="IPR050750">
    <property type="entry name" value="C5-MTase"/>
</dbReference>
<keyword evidence="5" id="KW-0899">Viral immunoevasion</keyword>
<keyword evidence="3 7" id="KW-0808">Transferase</keyword>
<keyword evidence="4 7" id="KW-0949">S-adenosyl-L-methionine</keyword>
<dbReference type="EMBL" id="BK015568">
    <property type="protein sequence ID" value="DAE13652.1"/>
    <property type="molecule type" value="Genomic_DNA"/>
</dbReference>
<dbReference type="GO" id="GO:0099018">
    <property type="term" value="P:symbiont-mediated evasion of host restriction-modification system"/>
    <property type="evidence" value="ECO:0007669"/>
    <property type="project" value="UniProtKB-KW"/>
</dbReference>
<organism evidence="8">
    <name type="scientific">Siphoviridae sp. ctQqU1</name>
    <dbReference type="NCBI Taxonomy" id="2825496"/>
    <lineage>
        <taxon>Viruses</taxon>
        <taxon>Duplodnaviria</taxon>
        <taxon>Heunggongvirae</taxon>
        <taxon>Uroviricota</taxon>
        <taxon>Caudoviricetes</taxon>
    </lineage>
</organism>
<sequence>MKHLGDITKIHGDQIEPVDCITFGSPCQDLSIAGRRAGLAGERSGLFMEAVRIIKEMRSSTNGLYPTFAVWENVQGAFSSNGGEDFRAVLEELARVEQPDASIPRPPKGGRWNKAGAIAGNGWSLAWRQLDAQYWGVPQRRKRIALVVDFAGGRAGEILFERESLPGHPDQSIPTWQEAARTAGNRPAGNDRMAGQQGGQAYTLKIRSGCAGGGKGALVQTEKTGTLSTLQDQTLFQPVYCLAGNIIDRSETAGANGSGVKENQSYTLNTVDRPAVAYKVFDARGNGDGKTVPTITGDHESRVTDYTAIITERQTFSEQSYSYYKKSDKCSTMKAKAGNVGNGSECLIAEKTIHWIVRRLTPTECERLQGYPDGWTDIGEWVDTKGKKHKPADSPRYKALGNSIALPQWFWLVQRMRPYLKEKPTLGSLFDGLGGFPLVWQRAYGERTARWASEIEEFPIAVTKRRFGEE</sequence>
<dbReference type="PROSITE" id="PS51679">
    <property type="entry name" value="SAM_MT_C5"/>
    <property type="match status" value="1"/>
</dbReference>
<accession>A0A8S5Q522</accession>
<evidence type="ECO:0000256" key="3">
    <source>
        <dbReference type="ARBA" id="ARBA00022679"/>
    </source>
</evidence>
<dbReference type="InterPro" id="IPR029063">
    <property type="entry name" value="SAM-dependent_MTases_sf"/>
</dbReference>
<name>A0A8S5Q522_9CAUD</name>
<dbReference type="InterPro" id="IPR018117">
    <property type="entry name" value="C5_DNA_meth_AS"/>
</dbReference>
<keyword evidence="1 7" id="KW-0489">Methyltransferase</keyword>
<protein>
    <submittedName>
        <fullName evidence="8">Cytosine specific methyltransferase</fullName>
    </submittedName>
</protein>
<proteinExistence type="inferred from homology"/>
<keyword evidence="6" id="KW-1258">Restriction-modification system evasion by virus</keyword>
<dbReference type="GO" id="GO:0032259">
    <property type="term" value="P:methylation"/>
    <property type="evidence" value="ECO:0007669"/>
    <property type="project" value="UniProtKB-KW"/>
</dbReference>
<dbReference type="PROSITE" id="PS00094">
    <property type="entry name" value="C5_MTASE_1"/>
    <property type="match status" value="1"/>
</dbReference>
<evidence type="ECO:0000313" key="8">
    <source>
        <dbReference type="EMBL" id="DAE13652.1"/>
    </source>
</evidence>
<dbReference type="Gene3D" id="3.40.50.150">
    <property type="entry name" value="Vaccinia Virus protein VP39"/>
    <property type="match status" value="1"/>
</dbReference>
<dbReference type="PANTHER" id="PTHR46098">
    <property type="entry name" value="TRNA (CYTOSINE(38)-C(5))-METHYLTRANSFERASE"/>
    <property type="match status" value="1"/>
</dbReference>
<dbReference type="SUPFAM" id="SSF53335">
    <property type="entry name" value="S-adenosyl-L-methionine-dependent methyltransferases"/>
    <property type="match status" value="1"/>
</dbReference>
<dbReference type="GO" id="GO:0052170">
    <property type="term" value="P:symbiont-mediated suppression of host innate immune response"/>
    <property type="evidence" value="ECO:0007669"/>
    <property type="project" value="UniProtKB-KW"/>
</dbReference>
<evidence type="ECO:0000256" key="2">
    <source>
        <dbReference type="ARBA" id="ARBA00022632"/>
    </source>
</evidence>
<keyword evidence="2" id="KW-0945">Host-virus interaction</keyword>